<comment type="similarity">
    <text evidence="1">Belongs to the sigma-70 factor family. ECF subfamily.</text>
</comment>
<dbReference type="CDD" id="cd06171">
    <property type="entry name" value="Sigma70_r4"/>
    <property type="match status" value="1"/>
</dbReference>
<dbReference type="Pfam" id="PF08281">
    <property type="entry name" value="Sigma70_r4_2"/>
    <property type="match status" value="1"/>
</dbReference>
<dbReference type="OrthoDB" id="9783733at2"/>
<evidence type="ECO:0000313" key="6">
    <source>
        <dbReference type="EMBL" id="AVQ00232.1"/>
    </source>
</evidence>
<sequence>MEWTRAADQVAAKRQQLDAFLKQVERRALRMAELATQSRDDALDIVQDAMLVFVRNYQDKPSNDWVPLFYRVLDSRLTDYHRRHQVRSRWLAWLPVGRDQDDDGDALAELPDPADVAPWQRIADGETGQALDSALKALPGRQRQAFLLRVWEGLDVADTARAMGCGEGSVKTHLSRAMAALRTRLEAYHG</sequence>
<dbReference type="InterPro" id="IPR039425">
    <property type="entry name" value="RNA_pol_sigma-70-like"/>
</dbReference>
<dbReference type="Proteomes" id="UP000241074">
    <property type="component" value="Chromosome"/>
</dbReference>
<dbReference type="InterPro" id="IPR013325">
    <property type="entry name" value="RNA_pol_sigma_r2"/>
</dbReference>
<evidence type="ECO:0000256" key="4">
    <source>
        <dbReference type="ARBA" id="ARBA00023163"/>
    </source>
</evidence>
<dbReference type="GO" id="GO:0003677">
    <property type="term" value="F:DNA binding"/>
    <property type="evidence" value="ECO:0007669"/>
    <property type="project" value="InterPro"/>
</dbReference>
<evidence type="ECO:0000313" key="7">
    <source>
        <dbReference type="Proteomes" id="UP000241074"/>
    </source>
</evidence>
<dbReference type="SUPFAM" id="SSF88946">
    <property type="entry name" value="Sigma2 domain of RNA polymerase sigma factors"/>
    <property type="match status" value="1"/>
</dbReference>
<keyword evidence="4" id="KW-0804">Transcription</keyword>
<name>A0A2P1PZF9_9GAMM</name>
<dbReference type="InterPro" id="IPR013249">
    <property type="entry name" value="RNA_pol_sigma70_r4_t2"/>
</dbReference>
<evidence type="ECO:0000256" key="1">
    <source>
        <dbReference type="ARBA" id="ARBA00010641"/>
    </source>
</evidence>
<evidence type="ECO:0000256" key="2">
    <source>
        <dbReference type="ARBA" id="ARBA00023015"/>
    </source>
</evidence>
<reference evidence="6 7" key="2">
    <citation type="submission" date="2018-03" db="EMBL/GenBank/DDBJ databases">
        <authorList>
            <person name="Keele B.F."/>
        </authorList>
    </citation>
    <scope>NUCLEOTIDE SEQUENCE [LARGE SCALE GENOMIC DNA]</scope>
    <source>
        <strain evidence="6 7">D13</strain>
    </source>
</reference>
<dbReference type="NCBIfam" id="NF006550">
    <property type="entry name" value="PRK09047.1"/>
    <property type="match status" value="1"/>
</dbReference>
<dbReference type="PANTHER" id="PTHR43133">
    <property type="entry name" value="RNA POLYMERASE ECF-TYPE SIGMA FACTO"/>
    <property type="match status" value="1"/>
</dbReference>
<protein>
    <submittedName>
        <fullName evidence="6">RNA polymerase sigma factor</fullName>
    </submittedName>
</protein>
<organism evidence="6 7">
    <name type="scientific">Ahniella affigens</name>
    <dbReference type="NCBI Taxonomy" id="2021234"/>
    <lineage>
        <taxon>Bacteria</taxon>
        <taxon>Pseudomonadati</taxon>
        <taxon>Pseudomonadota</taxon>
        <taxon>Gammaproteobacteria</taxon>
        <taxon>Lysobacterales</taxon>
        <taxon>Rhodanobacteraceae</taxon>
        <taxon>Ahniella</taxon>
    </lineage>
</organism>
<reference evidence="6 7" key="1">
    <citation type="submission" date="2018-03" db="EMBL/GenBank/DDBJ databases">
        <title>Ahniella affigens gen. nov., sp. nov., a gammaproteobacterium isolated from sandy soil near a stream.</title>
        <authorList>
            <person name="Ko Y."/>
            <person name="Kim J.-H."/>
        </authorList>
    </citation>
    <scope>NUCLEOTIDE SEQUENCE [LARGE SCALE GENOMIC DNA]</scope>
    <source>
        <strain evidence="6 7">D13</strain>
    </source>
</reference>
<dbReference type="NCBIfam" id="TIGR02937">
    <property type="entry name" value="sigma70-ECF"/>
    <property type="match status" value="1"/>
</dbReference>
<dbReference type="InterPro" id="IPR013324">
    <property type="entry name" value="RNA_pol_sigma_r3/r4-like"/>
</dbReference>
<dbReference type="Gene3D" id="1.10.10.10">
    <property type="entry name" value="Winged helix-like DNA-binding domain superfamily/Winged helix DNA-binding domain"/>
    <property type="match status" value="1"/>
</dbReference>
<proteinExistence type="inferred from homology"/>
<dbReference type="GO" id="GO:0016987">
    <property type="term" value="F:sigma factor activity"/>
    <property type="evidence" value="ECO:0007669"/>
    <property type="project" value="UniProtKB-KW"/>
</dbReference>
<dbReference type="GO" id="GO:0006352">
    <property type="term" value="P:DNA-templated transcription initiation"/>
    <property type="evidence" value="ECO:0007669"/>
    <property type="project" value="InterPro"/>
</dbReference>
<dbReference type="EMBL" id="CP027860">
    <property type="protein sequence ID" value="AVQ00232.1"/>
    <property type="molecule type" value="Genomic_DNA"/>
</dbReference>
<evidence type="ECO:0000259" key="5">
    <source>
        <dbReference type="Pfam" id="PF08281"/>
    </source>
</evidence>
<keyword evidence="3" id="KW-0731">Sigma factor</keyword>
<dbReference type="InterPro" id="IPR036388">
    <property type="entry name" value="WH-like_DNA-bd_sf"/>
</dbReference>
<evidence type="ECO:0000256" key="3">
    <source>
        <dbReference type="ARBA" id="ARBA00023082"/>
    </source>
</evidence>
<dbReference type="SUPFAM" id="SSF88659">
    <property type="entry name" value="Sigma3 and sigma4 domains of RNA polymerase sigma factors"/>
    <property type="match status" value="1"/>
</dbReference>
<keyword evidence="7" id="KW-1185">Reference proteome</keyword>
<dbReference type="KEGG" id="xba:C7S18_22360"/>
<dbReference type="PANTHER" id="PTHR43133:SF64">
    <property type="entry name" value="ECF SIGMA FACTOR"/>
    <property type="match status" value="1"/>
</dbReference>
<dbReference type="Gene3D" id="1.10.1740.10">
    <property type="match status" value="1"/>
</dbReference>
<feature type="domain" description="RNA polymerase sigma factor 70 region 4 type 2" evidence="5">
    <location>
        <begin position="129"/>
        <end position="181"/>
    </location>
</feature>
<dbReference type="InterPro" id="IPR014284">
    <property type="entry name" value="RNA_pol_sigma-70_dom"/>
</dbReference>
<gene>
    <name evidence="6" type="ORF">C7S18_22360</name>
</gene>
<keyword evidence="2" id="KW-0805">Transcription regulation</keyword>
<dbReference type="AlphaFoldDB" id="A0A2P1PZF9"/>
<accession>A0A2P1PZF9</accession>